<evidence type="ECO:0000313" key="2">
    <source>
        <dbReference type="EnsemblProtists" id="PYU1_T003988"/>
    </source>
</evidence>
<dbReference type="Proteomes" id="UP000019132">
    <property type="component" value="Unassembled WGS sequence"/>
</dbReference>
<feature type="region of interest" description="Disordered" evidence="1">
    <location>
        <begin position="131"/>
        <end position="150"/>
    </location>
</feature>
<keyword evidence="3" id="KW-1185">Reference proteome</keyword>
<feature type="region of interest" description="Disordered" evidence="1">
    <location>
        <begin position="444"/>
        <end position="468"/>
    </location>
</feature>
<dbReference type="eggNOG" id="ENOG502SJ9K">
    <property type="taxonomic scope" value="Eukaryota"/>
</dbReference>
<reference evidence="3" key="2">
    <citation type="submission" date="2010-04" db="EMBL/GenBank/DDBJ databases">
        <authorList>
            <person name="Buell R."/>
            <person name="Hamilton J."/>
            <person name="Hostetler J."/>
        </authorList>
    </citation>
    <scope>NUCLEOTIDE SEQUENCE [LARGE SCALE GENOMIC DNA]</scope>
    <source>
        <strain evidence="3">DAOM:BR144</strain>
    </source>
</reference>
<protein>
    <submittedName>
        <fullName evidence="2">Uncharacterized protein</fullName>
    </submittedName>
</protein>
<dbReference type="VEuPathDB" id="FungiDB:PYU1_G003978"/>
<feature type="compositionally biased region" description="Basic and acidic residues" evidence="1">
    <location>
        <begin position="215"/>
        <end position="229"/>
    </location>
</feature>
<evidence type="ECO:0000256" key="1">
    <source>
        <dbReference type="SAM" id="MobiDB-lite"/>
    </source>
</evidence>
<organism evidence="2 3">
    <name type="scientific">Globisporangium ultimum (strain ATCC 200006 / CBS 805.95 / DAOM BR144)</name>
    <name type="common">Pythium ultimum</name>
    <dbReference type="NCBI Taxonomy" id="431595"/>
    <lineage>
        <taxon>Eukaryota</taxon>
        <taxon>Sar</taxon>
        <taxon>Stramenopiles</taxon>
        <taxon>Oomycota</taxon>
        <taxon>Peronosporomycetes</taxon>
        <taxon>Pythiales</taxon>
        <taxon>Pythiaceae</taxon>
        <taxon>Globisporangium</taxon>
    </lineage>
</organism>
<dbReference type="OMA" id="MPSPKGQ"/>
<dbReference type="EnsemblProtists" id="PYU1_T003988">
    <property type="protein sequence ID" value="PYU1_T003988"/>
    <property type="gene ID" value="PYU1_G003978"/>
</dbReference>
<name>K3WG97_GLOUD</name>
<reference evidence="2" key="3">
    <citation type="submission" date="2015-02" db="UniProtKB">
        <authorList>
            <consortium name="EnsemblProtists"/>
        </authorList>
    </citation>
    <scope>IDENTIFICATION</scope>
    <source>
        <strain evidence="2">DAOM BR144</strain>
    </source>
</reference>
<feature type="compositionally biased region" description="Low complexity" evidence="1">
    <location>
        <begin position="174"/>
        <end position="211"/>
    </location>
</feature>
<dbReference type="HOGENOM" id="CLU_584612_0_0_1"/>
<dbReference type="InParanoid" id="K3WG97"/>
<evidence type="ECO:0000313" key="3">
    <source>
        <dbReference type="Proteomes" id="UP000019132"/>
    </source>
</evidence>
<reference evidence="3" key="1">
    <citation type="journal article" date="2010" name="Genome Biol.">
        <title>Genome sequence of the necrotrophic plant pathogen Pythium ultimum reveals original pathogenicity mechanisms and effector repertoire.</title>
        <authorList>
            <person name="Levesque C.A."/>
            <person name="Brouwer H."/>
            <person name="Cano L."/>
            <person name="Hamilton J.P."/>
            <person name="Holt C."/>
            <person name="Huitema E."/>
            <person name="Raffaele S."/>
            <person name="Robideau G.P."/>
            <person name="Thines M."/>
            <person name="Win J."/>
            <person name="Zerillo M.M."/>
            <person name="Beakes G.W."/>
            <person name="Boore J.L."/>
            <person name="Busam D."/>
            <person name="Dumas B."/>
            <person name="Ferriera S."/>
            <person name="Fuerstenberg S.I."/>
            <person name="Gachon C.M."/>
            <person name="Gaulin E."/>
            <person name="Govers F."/>
            <person name="Grenville-Briggs L."/>
            <person name="Horner N."/>
            <person name="Hostetler J."/>
            <person name="Jiang R.H."/>
            <person name="Johnson J."/>
            <person name="Krajaejun T."/>
            <person name="Lin H."/>
            <person name="Meijer H.J."/>
            <person name="Moore B."/>
            <person name="Morris P."/>
            <person name="Phuntmart V."/>
            <person name="Puiu D."/>
            <person name="Shetty J."/>
            <person name="Stajich J.E."/>
            <person name="Tripathy S."/>
            <person name="Wawra S."/>
            <person name="van West P."/>
            <person name="Whitty B.R."/>
            <person name="Coutinho P.M."/>
            <person name="Henrissat B."/>
            <person name="Martin F."/>
            <person name="Thomas P.D."/>
            <person name="Tyler B.M."/>
            <person name="De Vries R.P."/>
            <person name="Kamoun S."/>
            <person name="Yandell M."/>
            <person name="Tisserat N."/>
            <person name="Buell C.R."/>
        </authorList>
    </citation>
    <scope>NUCLEOTIDE SEQUENCE</scope>
    <source>
        <strain evidence="3">DAOM:BR144</strain>
    </source>
</reference>
<dbReference type="AlphaFoldDB" id="K3WG97"/>
<accession>K3WG97</accession>
<dbReference type="EMBL" id="GL376567">
    <property type="status" value="NOT_ANNOTATED_CDS"/>
    <property type="molecule type" value="Genomic_DNA"/>
</dbReference>
<proteinExistence type="predicted"/>
<sequence>MTTYCGSIGSVNVLEFMSTDLFDESQENPFLLRRHNTHDAPLYCSPAGSPISKQASVSWTQPQHSLRLPLEDPHGPLPYMGSPIKQSLYGAPASPFKPTVMTPEPQQQVPASPPRASVTFNLPKSILKRQSSYESSNASTTAASDTAAVDVSETELHKLLYSLARFSVASEASAASSAPSQPQPQQHYQPRQYSMSQPASPSPYNSSSQWSYEEDQGRTHEFNAQDRRRSSSPSKKKKPQRSQSADRGYETDPGTMTSDDEDYGYSDGERSPGGRAMRARASVTFETVKNLLRGGGGVNRTSRIVKRSIPDLHHKCTGTVSSRLKRRQKFERPTILTDAYHRVSTMRLGTKPMPTKIKHLAFPGIDAHDPRYYEQEADPGMPSPKGQLRHNSLILLETLDKIGTRASCPVHLIDEGAPDYSNVRARVDSYNHAMRPKQGLRRPSAWLMGGATSPPKSSYYGQQRYDSD</sequence>
<feature type="region of interest" description="Disordered" evidence="1">
    <location>
        <begin position="174"/>
        <end position="278"/>
    </location>
</feature>
<feature type="compositionally biased region" description="Low complexity" evidence="1">
    <location>
        <begin position="132"/>
        <end position="150"/>
    </location>
</feature>